<dbReference type="PANTHER" id="PTHR30303:SF0">
    <property type="entry name" value="CARBAMOYL DEHYDRATASE HYPE"/>
    <property type="match status" value="1"/>
</dbReference>
<reference evidence="5" key="1">
    <citation type="submission" date="2014-08" db="EMBL/GenBank/DDBJ databases">
        <title>Coriobacteriaceae sp. complete genome.</title>
        <authorList>
            <person name="Looft T."/>
            <person name="Bayles D.O."/>
            <person name="Stanton T.B."/>
        </authorList>
    </citation>
    <scope>NUCLEOTIDE SEQUENCE [LARGE SCALE GENOMIC DNA]</scope>
    <source>
        <strain evidence="5">68-1-3</strain>
    </source>
</reference>
<dbReference type="NCBIfam" id="TIGR02124">
    <property type="entry name" value="hypE"/>
    <property type="match status" value="1"/>
</dbReference>
<dbReference type="Proteomes" id="UP000031121">
    <property type="component" value="Chromosome"/>
</dbReference>
<dbReference type="STRING" id="1531429.JI75_00930"/>
<dbReference type="InterPro" id="IPR016188">
    <property type="entry name" value="PurM-like_N"/>
</dbReference>
<dbReference type="InterPro" id="IPR036676">
    <property type="entry name" value="PurM-like_C_sf"/>
</dbReference>
<feature type="domain" description="PurM-like N-terminal" evidence="2">
    <location>
        <begin position="36"/>
        <end position="150"/>
    </location>
</feature>
<dbReference type="InterPro" id="IPR036921">
    <property type="entry name" value="PurM-like_N_sf"/>
</dbReference>
<reference evidence="4 5" key="2">
    <citation type="journal article" date="2015" name="Genome Announc.">
        <title>Complete Genome Sequence of Coriobacteriaceae Strain 68-1-3, a Novel Mucus-Degrading Isolate from the Swine Intestinal Tract.</title>
        <authorList>
            <person name="Looft T."/>
            <person name="Bayles D.O."/>
            <person name="Alt D.P."/>
            <person name="Stanton T.B."/>
        </authorList>
    </citation>
    <scope>NUCLEOTIDE SEQUENCE [LARGE SCALE GENOMIC DNA]</scope>
    <source>
        <strain evidence="4 5">68-1-3</strain>
    </source>
</reference>
<evidence type="ECO:0000313" key="5">
    <source>
        <dbReference type="Proteomes" id="UP000031121"/>
    </source>
</evidence>
<dbReference type="HOGENOM" id="CLU_049733_0_0_11"/>
<feature type="domain" description="PurM-like C-terminal" evidence="3">
    <location>
        <begin position="163"/>
        <end position="307"/>
    </location>
</feature>
<comment type="similarity">
    <text evidence="1">Belongs to the HypE family.</text>
</comment>
<dbReference type="RefSeq" id="WP_039688034.1">
    <property type="nucleotide sequence ID" value="NZ_CP009302.1"/>
</dbReference>
<accession>A0A0A8B268</accession>
<sequence length="340" mass="35404">MDTTVMLGHGSGGSMMKRIIDEVFFEAYAGEELLRGDDAAVLAPPAPGERIAFSTDSFVVSPHFFPGGDIGRLAVCGTVNDVATSGAVPKYLSCGFVLEEGYPIENLKRICASMAEAAAEAGVRLVTGDTKVVNRGHGDGVFINTTGIGFIPAGVSLGGANIRPGDRILVSGTLGDHGITIMSCRESLSFSADVKTDAAPLNHLIAAVLAAAPNTRCFRDPTRGGISSTLNEFASQAQADMVIDQDSVPVKPSVAGACEMLGYDVMQVANEGKMVCVVAADEAEAALAAMRSSRYGADAALIGEVREMKPERGPKALIRTPIGGTRILDMLVGEQLPRIC</sequence>
<dbReference type="GO" id="GO:0051604">
    <property type="term" value="P:protein maturation"/>
    <property type="evidence" value="ECO:0007669"/>
    <property type="project" value="TreeGrafter"/>
</dbReference>
<dbReference type="SMR" id="A0A0A8B268"/>
<dbReference type="Pfam" id="PF02769">
    <property type="entry name" value="AIRS_C"/>
    <property type="match status" value="1"/>
</dbReference>
<dbReference type="SUPFAM" id="SSF56042">
    <property type="entry name" value="PurM C-terminal domain-like"/>
    <property type="match status" value="1"/>
</dbReference>
<name>A0A0A8B268_9ACTN</name>
<evidence type="ECO:0000259" key="2">
    <source>
        <dbReference type="Pfam" id="PF00586"/>
    </source>
</evidence>
<dbReference type="SUPFAM" id="SSF55326">
    <property type="entry name" value="PurM N-terminal domain-like"/>
    <property type="match status" value="1"/>
</dbReference>
<proteinExistence type="inferred from homology"/>
<dbReference type="PANTHER" id="PTHR30303">
    <property type="entry name" value="HYDROGENASE ISOENZYMES FORMATION PROTEIN HYPE"/>
    <property type="match status" value="1"/>
</dbReference>
<evidence type="ECO:0000256" key="1">
    <source>
        <dbReference type="ARBA" id="ARBA00006243"/>
    </source>
</evidence>
<protein>
    <submittedName>
        <fullName evidence="4">Hydrogenase</fullName>
    </submittedName>
</protein>
<dbReference type="KEGG" id="cbac:JI75_00930"/>
<gene>
    <name evidence="4" type="ORF">JI75_00930</name>
</gene>
<dbReference type="OrthoDB" id="9801934at2"/>
<organism evidence="4 5">
    <name type="scientific">Berryella intestinalis</name>
    <dbReference type="NCBI Taxonomy" id="1531429"/>
    <lineage>
        <taxon>Bacteria</taxon>
        <taxon>Bacillati</taxon>
        <taxon>Actinomycetota</taxon>
        <taxon>Coriobacteriia</taxon>
        <taxon>Eggerthellales</taxon>
        <taxon>Eggerthellaceae</taxon>
        <taxon>Berryella</taxon>
    </lineage>
</organism>
<dbReference type="Gene3D" id="3.90.650.10">
    <property type="entry name" value="PurM-like C-terminal domain"/>
    <property type="match status" value="1"/>
</dbReference>
<dbReference type="InterPro" id="IPR011854">
    <property type="entry name" value="HypE"/>
</dbReference>
<dbReference type="Gene3D" id="3.30.1330.10">
    <property type="entry name" value="PurM-like, N-terminal domain"/>
    <property type="match status" value="1"/>
</dbReference>
<dbReference type="Pfam" id="PF00586">
    <property type="entry name" value="AIRS"/>
    <property type="match status" value="1"/>
</dbReference>
<dbReference type="PIRSF" id="PIRSF005644">
    <property type="entry name" value="Hdrgns_mtr_HypE"/>
    <property type="match status" value="1"/>
</dbReference>
<dbReference type="AlphaFoldDB" id="A0A0A8B268"/>
<evidence type="ECO:0000313" key="4">
    <source>
        <dbReference type="EMBL" id="AJC11469.1"/>
    </source>
</evidence>
<evidence type="ECO:0000259" key="3">
    <source>
        <dbReference type="Pfam" id="PF02769"/>
    </source>
</evidence>
<dbReference type="EMBL" id="CP009302">
    <property type="protein sequence ID" value="AJC11469.1"/>
    <property type="molecule type" value="Genomic_DNA"/>
</dbReference>
<keyword evidence="5" id="KW-1185">Reference proteome</keyword>
<dbReference type="InterPro" id="IPR010918">
    <property type="entry name" value="PurM-like_C_dom"/>
</dbReference>
<dbReference type="CDD" id="cd02197">
    <property type="entry name" value="HypE"/>
    <property type="match status" value="1"/>
</dbReference>